<feature type="domain" description="CobW/HypB/UreG nucleotide-binding" evidence="1">
    <location>
        <begin position="4"/>
        <end position="163"/>
    </location>
</feature>
<proteinExistence type="predicted"/>
<keyword evidence="3" id="KW-1185">Reference proteome</keyword>
<dbReference type="Gene3D" id="3.40.50.300">
    <property type="entry name" value="P-loop containing nucleotide triphosphate hydrolases"/>
    <property type="match status" value="1"/>
</dbReference>
<protein>
    <submittedName>
        <fullName evidence="2">GTPase, putative</fullName>
    </submittedName>
</protein>
<dbReference type="EMBL" id="CP001390">
    <property type="protein sequence ID" value="ACM20876.1"/>
    <property type="molecule type" value="Genomic_DNA"/>
</dbReference>
<dbReference type="InterPro" id="IPR004392">
    <property type="entry name" value="Hyd_mat_HypB"/>
</dbReference>
<dbReference type="PANTHER" id="PTHR30134:SF1">
    <property type="entry name" value="COBW_HYPB_UREG NUCLEOTIDE-BINDING DOMAIN-CONTAINING PROTEIN"/>
    <property type="match status" value="1"/>
</dbReference>
<organism evidence="2 3">
    <name type="scientific">Geotalea daltonii (strain DSM 22248 / JCM 15807 / FRC-32)</name>
    <name type="common">Geobacter daltonii</name>
    <dbReference type="NCBI Taxonomy" id="316067"/>
    <lineage>
        <taxon>Bacteria</taxon>
        <taxon>Pseudomonadati</taxon>
        <taxon>Thermodesulfobacteriota</taxon>
        <taxon>Desulfuromonadia</taxon>
        <taxon>Geobacterales</taxon>
        <taxon>Geobacteraceae</taxon>
        <taxon>Geotalea</taxon>
    </lineage>
</organism>
<dbReference type="HOGENOM" id="CLU_1193419_0_0_7"/>
<dbReference type="STRING" id="316067.Geob_2525"/>
<dbReference type="InterPro" id="IPR027417">
    <property type="entry name" value="P-loop_NTPase"/>
</dbReference>
<dbReference type="eggNOG" id="COG0378">
    <property type="taxonomic scope" value="Bacteria"/>
</dbReference>
<dbReference type="PANTHER" id="PTHR30134">
    <property type="entry name" value="HYDROGENASE PROTEIN ASSEMBLY PROTEIN, NICKEL CHAPERONE"/>
    <property type="match status" value="1"/>
</dbReference>
<dbReference type="AlphaFoldDB" id="B9M096"/>
<dbReference type="GO" id="GO:0051604">
    <property type="term" value="P:protein maturation"/>
    <property type="evidence" value="ECO:0007669"/>
    <property type="project" value="InterPro"/>
</dbReference>
<dbReference type="InterPro" id="IPR003495">
    <property type="entry name" value="CobW/HypB/UreG_nucleotide-bd"/>
</dbReference>
<dbReference type="Proteomes" id="UP000007721">
    <property type="component" value="Chromosome"/>
</dbReference>
<evidence type="ECO:0000313" key="2">
    <source>
        <dbReference type="EMBL" id="ACM20876.1"/>
    </source>
</evidence>
<evidence type="ECO:0000259" key="1">
    <source>
        <dbReference type="Pfam" id="PF02492"/>
    </source>
</evidence>
<dbReference type="RefSeq" id="WP_012647605.1">
    <property type="nucleotide sequence ID" value="NC_011979.1"/>
</dbReference>
<sequence>MKLVICAGPATTGKTSVLRHMVRKILAGGRKAAFLKIDVQYADEDLALAGEFGIPTRKVYSGELCPDHCNVMVLGDALQWARKEGCQVLLVETAGLCLRCSPYVEGALGMIVLEATSGMNLPLKVGPMLSLADIAVVTKIDRVSQAEREVFRARIQDVAPLVKIREVHALHGIGIDPLLDYLDQSPDVLFNGDNTPQRMLLRGNPPVGTCTICVGKKEIGWQSHFGVVRPLENQTFYRGE</sequence>
<evidence type="ECO:0000313" key="3">
    <source>
        <dbReference type="Proteomes" id="UP000007721"/>
    </source>
</evidence>
<dbReference type="GO" id="GO:0008270">
    <property type="term" value="F:zinc ion binding"/>
    <property type="evidence" value="ECO:0007669"/>
    <property type="project" value="TreeGrafter"/>
</dbReference>
<dbReference type="GO" id="GO:0003924">
    <property type="term" value="F:GTPase activity"/>
    <property type="evidence" value="ECO:0007669"/>
    <property type="project" value="InterPro"/>
</dbReference>
<dbReference type="OrthoDB" id="9777530at2"/>
<gene>
    <name evidence="2" type="ordered locus">Geob_2525</name>
</gene>
<dbReference type="Pfam" id="PF02492">
    <property type="entry name" value="cobW"/>
    <property type="match status" value="1"/>
</dbReference>
<reference evidence="2 3" key="1">
    <citation type="submission" date="2009-01" db="EMBL/GenBank/DDBJ databases">
        <title>Complete sequence of Geobacter sp. FRC-32.</title>
        <authorList>
            <consortium name="US DOE Joint Genome Institute"/>
            <person name="Lucas S."/>
            <person name="Copeland A."/>
            <person name="Lapidus A."/>
            <person name="Glavina del Rio T."/>
            <person name="Dalin E."/>
            <person name="Tice H."/>
            <person name="Bruce D."/>
            <person name="Goodwin L."/>
            <person name="Pitluck S."/>
            <person name="Saunders E."/>
            <person name="Brettin T."/>
            <person name="Detter J.C."/>
            <person name="Han C."/>
            <person name="Larimer F."/>
            <person name="Land M."/>
            <person name="Hauser L."/>
            <person name="Kyrpides N."/>
            <person name="Ovchinnikova G."/>
            <person name="Kostka J."/>
            <person name="Richardson P."/>
        </authorList>
    </citation>
    <scope>NUCLEOTIDE SEQUENCE [LARGE SCALE GENOMIC DNA]</scope>
    <source>
        <strain evidence="3">DSM 22248 / JCM 15807 / FRC-32</strain>
    </source>
</reference>
<dbReference type="SUPFAM" id="SSF52540">
    <property type="entry name" value="P-loop containing nucleoside triphosphate hydrolases"/>
    <property type="match status" value="1"/>
</dbReference>
<accession>B9M096</accession>
<dbReference type="KEGG" id="geo:Geob_2525"/>
<dbReference type="GO" id="GO:0016151">
    <property type="term" value="F:nickel cation binding"/>
    <property type="evidence" value="ECO:0007669"/>
    <property type="project" value="InterPro"/>
</dbReference>
<name>B9M096_GEODF</name>